<dbReference type="RefSeq" id="WP_045097837.1">
    <property type="nucleotide sequence ID" value="NZ_LN614828.1"/>
</dbReference>
<dbReference type="CDD" id="cd00093">
    <property type="entry name" value="HTH_XRE"/>
    <property type="match status" value="1"/>
</dbReference>
<dbReference type="EMBL" id="LN614828">
    <property type="protein sequence ID" value="CEG59244.1"/>
    <property type="molecule type" value="Genomic_DNA"/>
</dbReference>
<dbReference type="InterPro" id="IPR001387">
    <property type="entry name" value="Cro/C1-type_HTH"/>
</dbReference>
<keyword evidence="2" id="KW-0614">Plasmid</keyword>
<evidence type="ECO:0000313" key="3">
    <source>
        <dbReference type="Proteomes" id="UP000032430"/>
    </source>
</evidence>
<dbReference type="InterPro" id="IPR010982">
    <property type="entry name" value="Lambda_DNA-bd_dom_sf"/>
</dbReference>
<evidence type="ECO:0000259" key="1">
    <source>
        <dbReference type="PROSITE" id="PS50943"/>
    </source>
</evidence>
<feature type="domain" description="HTH cro/C1-type" evidence="1">
    <location>
        <begin position="37"/>
        <end position="93"/>
    </location>
</feature>
<gene>
    <name evidence="2" type="ORF">LFA_pA0143</name>
</gene>
<dbReference type="OrthoDB" id="9792093at2"/>
<dbReference type="SMART" id="SM00530">
    <property type="entry name" value="HTH_XRE"/>
    <property type="match status" value="1"/>
</dbReference>
<dbReference type="HOGENOM" id="CLU_066192_18_2_6"/>
<dbReference type="GO" id="GO:0003677">
    <property type="term" value="F:DNA binding"/>
    <property type="evidence" value="ECO:0007669"/>
    <property type="project" value="InterPro"/>
</dbReference>
<reference evidence="3" key="1">
    <citation type="submission" date="2014-09" db="EMBL/GenBank/DDBJ databases">
        <authorList>
            <person name="Gomez-Valero L."/>
        </authorList>
    </citation>
    <scope>NUCLEOTIDE SEQUENCE [LARGE SCALE GENOMIC DNA]</scope>
    <source>
        <strain evidence="3">ATCC700992</strain>
        <plasmid evidence="3">LLAP10_pA</plasmid>
    </source>
</reference>
<dbReference type="Pfam" id="PF01381">
    <property type="entry name" value="HTH_3"/>
    <property type="match status" value="1"/>
</dbReference>
<dbReference type="PROSITE" id="PS50943">
    <property type="entry name" value="HTH_CROC1"/>
    <property type="match status" value="1"/>
</dbReference>
<sequence length="96" mass="10859">MKALTLNEFIDNKIQQDDEFAKHYEREQIINNIAVMIANARKERHMTQSELAKKIGSKQSVVSRLESGSSAFIPSLETLVKVADALNMRLTLQLQA</sequence>
<keyword evidence="3" id="KW-1185">Reference proteome</keyword>
<dbReference type="KEGG" id="lfa:LFA_pA0143"/>
<protein>
    <submittedName>
        <fullName evidence="2">Transcriptional regulator, XRE family</fullName>
    </submittedName>
</protein>
<dbReference type="Proteomes" id="UP000032430">
    <property type="component" value="Plasmid II"/>
</dbReference>
<accession>A0A098G9T7</accession>
<dbReference type="AlphaFoldDB" id="A0A098G9T7"/>
<name>A0A098G9T7_9GAMM</name>
<proteinExistence type="predicted"/>
<organism evidence="2 3">
    <name type="scientific">Legionella fallonii LLAP-10</name>
    <dbReference type="NCBI Taxonomy" id="1212491"/>
    <lineage>
        <taxon>Bacteria</taxon>
        <taxon>Pseudomonadati</taxon>
        <taxon>Pseudomonadota</taxon>
        <taxon>Gammaproteobacteria</taxon>
        <taxon>Legionellales</taxon>
        <taxon>Legionellaceae</taxon>
        <taxon>Legionella</taxon>
    </lineage>
</organism>
<dbReference type="Gene3D" id="1.10.260.40">
    <property type="entry name" value="lambda repressor-like DNA-binding domains"/>
    <property type="match status" value="1"/>
</dbReference>
<geneLocation type="plasmid" evidence="3">
    <name>LLAP10_pA</name>
</geneLocation>
<evidence type="ECO:0000313" key="2">
    <source>
        <dbReference type="EMBL" id="CEG59244.1"/>
    </source>
</evidence>
<dbReference type="SUPFAM" id="SSF47413">
    <property type="entry name" value="lambda repressor-like DNA-binding domains"/>
    <property type="match status" value="1"/>
</dbReference>